<dbReference type="Gene3D" id="3.40.50.720">
    <property type="entry name" value="NAD(P)-binding Rossmann-like Domain"/>
    <property type="match status" value="1"/>
</dbReference>
<dbReference type="PRINTS" id="PR00081">
    <property type="entry name" value="GDHRDH"/>
</dbReference>
<gene>
    <name evidence="3" type="ORF">D7M11_31285</name>
</gene>
<dbReference type="PRINTS" id="PR00080">
    <property type="entry name" value="SDRFAMILY"/>
</dbReference>
<dbReference type="InterPro" id="IPR020904">
    <property type="entry name" value="Sc_DH/Rdtase_CS"/>
</dbReference>
<dbReference type="GO" id="GO:0008206">
    <property type="term" value="P:bile acid metabolic process"/>
    <property type="evidence" value="ECO:0007669"/>
    <property type="project" value="UniProtKB-ARBA"/>
</dbReference>
<accession>A0A3B0B1P9</accession>
<sequence length="278" mass="30540">MFRRWHMRGARFGEPWKATPGSDRMRSVESMLQGKTIWVTGALGQLGRSAIPMFLQQGATLICSDIVPLEQVPAMQALADEYGDSRFVFIQADAADEEQVKAVADEIERRFGRLDGGYFNAYKNVWKPLLDLSLEEWEATLKGTLTSAFLCCKYAVPIMIRTGGGSIVNTSSVLGHVVKKGCLGYGAAKAGVNQLTKVIARDYADYGIRANALLPGDFKAPEKLARQTEHHVRMIREETYLGRSGSCDEINQVAAFLLSDASSYVTASLYSVDGGFHI</sequence>
<dbReference type="FunFam" id="3.40.50.720:FF:000084">
    <property type="entry name" value="Short-chain dehydrogenase reductase"/>
    <property type="match status" value="1"/>
</dbReference>
<dbReference type="PANTHER" id="PTHR24321:SF8">
    <property type="entry name" value="ESTRADIOL 17-BETA-DEHYDROGENASE 8-RELATED"/>
    <property type="match status" value="1"/>
</dbReference>
<dbReference type="InterPro" id="IPR002347">
    <property type="entry name" value="SDR_fam"/>
</dbReference>
<comment type="caution">
    <text evidence="3">The sequence shown here is derived from an EMBL/GenBank/DDBJ whole genome shotgun (WGS) entry which is preliminary data.</text>
</comment>
<dbReference type="PANTHER" id="PTHR24321">
    <property type="entry name" value="DEHYDROGENASES, SHORT CHAIN"/>
    <property type="match status" value="1"/>
</dbReference>
<evidence type="ECO:0000313" key="3">
    <source>
        <dbReference type="EMBL" id="RKN66089.1"/>
    </source>
</evidence>
<dbReference type="PROSITE" id="PS00061">
    <property type="entry name" value="ADH_SHORT"/>
    <property type="match status" value="1"/>
</dbReference>
<dbReference type="Proteomes" id="UP000282311">
    <property type="component" value="Unassembled WGS sequence"/>
</dbReference>
<dbReference type="EMBL" id="RBAH01000034">
    <property type="protein sequence ID" value="RKN66089.1"/>
    <property type="molecule type" value="Genomic_DNA"/>
</dbReference>
<dbReference type="GO" id="GO:0016491">
    <property type="term" value="F:oxidoreductase activity"/>
    <property type="evidence" value="ECO:0007669"/>
    <property type="project" value="UniProtKB-KW"/>
</dbReference>
<dbReference type="AlphaFoldDB" id="A0A3B0B1P9"/>
<protein>
    <submittedName>
        <fullName evidence="3">SDR family oxidoreductase</fullName>
    </submittedName>
</protein>
<dbReference type="Pfam" id="PF13561">
    <property type="entry name" value="adh_short_C2"/>
    <property type="match status" value="1"/>
</dbReference>
<evidence type="ECO:0000256" key="1">
    <source>
        <dbReference type="ARBA" id="ARBA00006484"/>
    </source>
</evidence>
<evidence type="ECO:0000313" key="4">
    <source>
        <dbReference type="Proteomes" id="UP000282311"/>
    </source>
</evidence>
<evidence type="ECO:0000256" key="2">
    <source>
        <dbReference type="ARBA" id="ARBA00023002"/>
    </source>
</evidence>
<reference evidence="3 4" key="1">
    <citation type="journal article" date="2007" name="Int. J. Syst. Evol. Microbiol.">
        <title>Paenibacillus ginsengarvi sp. nov., isolated from soil from ginseng cultivation.</title>
        <authorList>
            <person name="Yoon M.H."/>
            <person name="Ten L.N."/>
            <person name="Im W.T."/>
        </authorList>
    </citation>
    <scope>NUCLEOTIDE SEQUENCE [LARGE SCALE GENOMIC DNA]</scope>
    <source>
        <strain evidence="3 4">KCTC 13059</strain>
    </source>
</reference>
<keyword evidence="4" id="KW-1185">Reference proteome</keyword>
<dbReference type="InterPro" id="IPR036291">
    <property type="entry name" value="NAD(P)-bd_dom_sf"/>
</dbReference>
<dbReference type="SUPFAM" id="SSF51735">
    <property type="entry name" value="NAD(P)-binding Rossmann-fold domains"/>
    <property type="match status" value="1"/>
</dbReference>
<name>A0A3B0B1P9_9BACL</name>
<organism evidence="3 4">
    <name type="scientific">Paenibacillus ginsengarvi</name>
    <dbReference type="NCBI Taxonomy" id="400777"/>
    <lineage>
        <taxon>Bacteria</taxon>
        <taxon>Bacillati</taxon>
        <taxon>Bacillota</taxon>
        <taxon>Bacilli</taxon>
        <taxon>Bacillales</taxon>
        <taxon>Paenibacillaceae</taxon>
        <taxon>Paenibacillus</taxon>
    </lineage>
</organism>
<comment type="similarity">
    <text evidence="1">Belongs to the short-chain dehydrogenases/reductases (SDR) family.</text>
</comment>
<proteinExistence type="inferred from homology"/>
<keyword evidence="2" id="KW-0560">Oxidoreductase</keyword>
<dbReference type="CDD" id="cd05233">
    <property type="entry name" value="SDR_c"/>
    <property type="match status" value="1"/>
</dbReference>